<reference evidence="3" key="1">
    <citation type="thesis" date="2020" institute="ProQuest LLC" country="789 East Eisenhower Parkway, Ann Arbor, MI, USA">
        <title>Comparative Genomics and Chromosome Evolution.</title>
        <authorList>
            <person name="Mudd A.B."/>
        </authorList>
    </citation>
    <scope>NUCLEOTIDE SEQUENCE</scope>
    <source>
        <strain evidence="3">237g6f4</strain>
        <tissue evidence="3">Blood</tissue>
    </source>
</reference>
<dbReference type="AlphaFoldDB" id="A0AAV6YXN6"/>
<comment type="caution">
    <text evidence="3">The sequence shown here is derived from an EMBL/GenBank/DDBJ whole genome shotgun (WGS) entry which is preliminary data.</text>
</comment>
<dbReference type="GO" id="GO:0032467">
    <property type="term" value="P:positive regulation of cytokinesis"/>
    <property type="evidence" value="ECO:0007669"/>
    <property type="project" value="InterPro"/>
</dbReference>
<proteinExistence type="predicted"/>
<name>A0AAV6YXN6_ENGPU</name>
<feature type="coiled-coil region" evidence="1">
    <location>
        <begin position="186"/>
        <end position="220"/>
    </location>
</feature>
<evidence type="ECO:0000313" key="3">
    <source>
        <dbReference type="EMBL" id="KAG8539750.1"/>
    </source>
</evidence>
<feature type="region of interest" description="Disordered" evidence="2">
    <location>
        <begin position="152"/>
        <end position="180"/>
    </location>
</feature>
<dbReference type="GO" id="GO:0005813">
    <property type="term" value="C:centrosome"/>
    <property type="evidence" value="ECO:0007669"/>
    <property type="project" value="InterPro"/>
</dbReference>
<dbReference type="Proteomes" id="UP000824782">
    <property type="component" value="Unassembled WGS sequence"/>
</dbReference>
<dbReference type="PANTHER" id="PTHR21616">
    <property type="entry name" value="CENTROSOME SPINDLE POLE ASSOCIATED PROTEIN"/>
    <property type="match status" value="1"/>
</dbReference>
<dbReference type="GO" id="GO:0005874">
    <property type="term" value="C:microtubule"/>
    <property type="evidence" value="ECO:0007669"/>
    <property type="project" value="InterPro"/>
</dbReference>
<evidence type="ECO:0000256" key="1">
    <source>
        <dbReference type="SAM" id="Coils"/>
    </source>
</evidence>
<dbReference type="PANTHER" id="PTHR21616:SF2">
    <property type="entry name" value="CENTROSOME AND SPINDLE POLE-ASSOCIATED PROTEIN 1"/>
    <property type="match status" value="1"/>
</dbReference>
<dbReference type="InterPro" id="IPR026708">
    <property type="entry name" value="CSPP1"/>
</dbReference>
<dbReference type="GO" id="GO:0000922">
    <property type="term" value="C:spindle pole"/>
    <property type="evidence" value="ECO:0007669"/>
    <property type="project" value="InterPro"/>
</dbReference>
<sequence length="287" mass="32465">MADRNVPYRPGILVDQQKTSRTVIENKPVIDERAPPERPRVAFQTPLPEPAVSGNAYPAAYNAAREEYHRGISNSLGEIVAPRIAAVPPPQPPVLIDNYRTPYDDAYYYYGARNPLDPNLAYHPPGMMTMQTAPGISMPTTHVIQTYPEDHIHDNKQKSGTGKGASLGSFPEERPRQTREAVLSYQEELERQIREKNDRRRKEKEEKERYDAKLEAEMKNYNPWGKGGGGAPLKDQKGNLITDLKQMHKYNEDPDARAHEDKREVVAVDNNLADITESTGKIPGKYY</sequence>
<keyword evidence="4" id="KW-1185">Reference proteome</keyword>
<accession>A0AAV6YXN6</accession>
<evidence type="ECO:0000256" key="2">
    <source>
        <dbReference type="SAM" id="MobiDB-lite"/>
    </source>
</evidence>
<evidence type="ECO:0000313" key="4">
    <source>
        <dbReference type="Proteomes" id="UP000824782"/>
    </source>
</evidence>
<organism evidence="3 4">
    <name type="scientific">Engystomops pustulosus</name>
    <name type="common">Tungara frog</name>
    <name type="synonym">Physalaemus pustulosus</name>
    <dbReference type="NCBI Taxonomy" id="76066"/>
    <lineage>
        <taxon>Eukaryota</taxon>
        <taxon>Metazoa</taxon>
        <taxon>Chordata</taxon>
        <taxon>Craniata</taxon>
        <taxon>Vertebrata</taxon>
        <taxon>Euteleostomi</taxon>
        <taxon>Amphibia</taxon>
        <taxon>Batrachia</taxon>
        <taxon>Anura</taxon>
        <taxon>Neobatrachia</taxon>
        <taxon>Hyloidea</taxon>
        <taxon>Leptodactylidae</taxon>
        <taxon>Leiuperinae</taxon>
        <taxon>Engystomops</taxon>
    </lineage>
</organism>
<protein>
    <submittedName>
        <fullName evidence="3">Uncharacterized protein</fullName>
    </submittedName>
</protein>
<dbReference type="EMBL" id="WNYA01013170">
    <property type="protein sequence ID" value="KAG8539750.1"/>
    <property type="molecule type" value="Genomic_DNA"/>
</dbReference>
<gene>
    <name evidence="3" type="ORF">GDO81_020418</name>
</gene>
<keyword evidence="1" id="KW-0175">Coiled coil</keyword>